<keyword evidence="3" id="KW-1185">Reference proteome</keyword>
<name>A0ABT9MRG6_9ACTN</name>
<gene>
    <name evidence="2" type="ORF">J2S43_002375</name>
</gene>
<organism evidence="2 3">
    <name type="scientific">Catenuloplanes nepalensis</name>
    <dbReference type="NCBI Taxonomy" id="587533"/>
    <lineage>
        <taxon>Bacteria</taxon>
        <taxon>Bacillati</taxon>
        <taxon>Actinomycetota</taxon>
        <taxon>Actinomycetes</taxon>
        <taxon>Micromonosporales</taxon>
        <taxon>Micromonosporaceae</taxon>
        <taxon>Catenuloplanes</taxon>
    </lineage>
</organism>
<evidence type="ECO:0000313" key="2">
    <source>
        <dbReference type="EMBL" id="MDP9793863.1"/>
    </source>
</evidence>
<dbReference type="Pfam" id="PF17765">
    <property type="entry name" value="MLTR_LBD"/>
    <property type="match status" value="1"/>
</dbReference>
<comment type="caution">
    <text evidence="2">The sequence shown here is derived from an EMBL/GenBank/DDBJ whole genome shotgun (WGS) entry which is preliminary data.</text>
</comment>
<reference evidence="2 3" key="1">
    <citation type="submission" date="2023-07" db="EMBL/GenBank/DDBJ databases">
        <title>Sequencing the genomes of 1000 actinobacteria strains.</title>
        <authorList>
            <person name="Klenk H.-P."/>
        </authorList>
    </citation>
    <scope>NUCLEOTIDE SEQUENCE [LARGE SCALE GENOMIC DNA]</scope>
    <source>
        <strain evidence="2 3">DSM 44710</strain>
    </source>
</reference>
<accession>A0ABT9MRG6</accession>
<evidence type="ECO:0000259" key="1">
    <source>
        <dbReference type="Pfam" id="PF17765"/>
    </source>
</evidence>
<proteinExistence type="predicted"/>
<dbReference type="Proteomes" id="UP001240984">
    <property type="component" value="Unassembled WGS sequence"/>
</dbReference>
<protein>
    <recommendedName>
        <fullName evidence="1">MmyB-like transcription regulator ligand binding domain-containing protein</fullName>
    </recommendedName>
</protein>
<dbReference type="InterPro" id="IPR041413">
    <property type="entry name" value="MLTR_LBD"/>
</dbReference>
<sequence length="52" mass="5676">MPDDAELTALVGELSIRSPEFARIWAGHPVHETPCDPGLRSALLGFSRIQFA</sequence>
<evidence type="ECO:0000313" key="3">
    <source>
        <dbReference type="Proteomes" id="UP001240984"/>
    </source>
</evidence>
<feature type="domain" description="MmyB-like transcription regulator ligand binding" evidence="1">
    <location>
        <begin position="2"/>
        <end position="36"/>
    </location>
</feature>
<dbReference type="EMBL" id="JAUSRA010000001">
    <property type="protein sequence ID" value="MDP9793863.1"/>
    <property type="molecule type" value="Genomic_DNA"/>
</dbReference>
<dbReference type="Gene3D" id="3.30.450.180">
    <property type="match status" value="1"/>
</dbReference>